<organism evidence="1 2">
    <name type="scientific">Candida tropicalis (strain ATCC MYA-3404 / T1)</name>
    <name type="common">Yeast</name>
    <dbReference type="NCBI Taxonomy" id="294747"/>
    <lineage>
        <taxon>Eukaryota</taxon>
        <taxon>Fungi</taxon>
        <taxon>Dikarya</taxon>
        <taxon>Ascomycota</taxon>
        <taxon>Saccharomycotina</taxon>
        <taxon>Pichiomycetes</taxon>
        <taxon>Debaryomycetaceae</taxon>
        <taxon>Candida/Lodderomyces clade</taxon>
        <taxon>Candida</taxon>
    </lineage>
</organism>
<name>C5MFA3_CANTT</name>
<dbReference type="SUPFAM" id="SSF52058">
    <property type="entry name" value="L domain-like"/>
    <property type="match status" value="1"/>
</dbReference>
<dbReference type="HOGENOM" id="CLU_038166_0_0_1"/>
<sequence length="566" mass="65739">MSTRKRARLMSNLETAKLPEKEPIDFDEFFISFVKWQPEIIDYVISHIGKGCLTIFLDCDALVPFILPYIERQVEIVTHPVKITGPLVWESFGSDNTKIPRLSMGELKQIMDKYKICPKEAVIINPRHIVADSIEMKKYTLTQSSDDSFTDSPDDEREVSHHPCGKQFYRKLHKWCLHYQEILSKIANWNLEEYVMYSDETKFMSKLNCFMNFQSIMYKFPYLNDDDEDEFHHEAQKGIINTIPNSVVSLELFMTHKLQNFNFLKYSSLRKLSCPIASHNQINLIPPCVESLNLFVHSFKVEVTFLDTDKVPQNLKEFVVMAYGFPNIEILIKQMDKLESFKISQYWTSTRIESLCLPDSNITNLVFESCCFDDYSSIRKYKGLKILKIIDSFILPNLLVSKDDFPNLKTFEYRPGNYRNEDPPESNAIDSKVIFPPNLSNLSLEGDITIEDLVLPRNLQMLTLKGTKFPRGIKLRFPDTLFRLKILMTTITSLNGVLFPKNLQVLILTDNRLLKSMTNTNLSRLEHLYIVDFSGTTIANQDMPSETNKYKYNSFTAPIEDRGYGY</sequence>
<dbReference type="KEGG" id="ctp:CTRG_04746"/>
<dbReference type="InterPro" id="IPR032675">
    <property type="entry name" value="LRR_dom_sf"/>
</dbReference>
<dbReference type="EMBL" id="GG692400">
    <property type="protein sequence ID" value="EER31963.1"/>
    <property type="molecule type" value="Genomic_DNA"/>
</dbReference>
<dbReference type="Gene3D" id="3.80.10.10">
    <property type="entry name" value="Ribonuclease Inhibitor"/>
    <property type="match status" value="1"/>
</dbReference>
<dbReference type="OrthoDB" id="2015831at2759"/>
<keyword evidence="2" id="KW-1185">Reference proteome</keyword>
<reference evidence="1 2" key="1">
    <citation type="journal article" date="2009" name="Nature">
        <title>Evolution of pathogenicity and sexual reproduction in eight Candida genomes.</title>
        <authorList>
            <person name="Butler G."/>
            <person name="Rasmussen M.D."/>
            <person name="Lin M.F."/>
            <person name="Santos M.A."/>
            <person name="Sakthikumar S."/>
            <person name="Munro C.A."/>
            <person name="Rheinbay E."/>
            <person name="Grabherr M."/>
            <person name="Forche A."/>
            <person name="Reedy J.L."/>
            <person name="Agrafioti I."/>
            <person name="Arnaud M.B."/>
            <person name="Bates S."/>
            <person name="Brown A.J."/>
            <person name="Brunke S."/>
            <person name="Costanzo M.C."/>
            <person name="Fitzpatrick D.A."/>
            <person name="de Groot P.W."/>
            <person name="Harris D."/>
            <person name="Hoyer L.L."/>
            <person name="Hube B."/>
            <person name="Klis F.M."/>
            <person name="Kodira C."/>
            <person name="Lennard N."/>
            <person name="Logue M.E."/>
            <person name="Martin R."/>
            <person name="Neiman A.M."/>
            <person name="Nikolaou E."/>
            <person name="Quail M.A."/>
            <person name="Quinn J."/>
            <person name="Santos M.C."/>
            <person name="Schmitzberger F.F."/>
            <person name="Sherlock G."/>
            <person name="Shah P."/>
            <person name="Silverstein K.A."/>
            <person name="Skrzypek M.S."/>
            <person name="Soll D."/>
            <person name="Staggs R."/>
            <person name="Stansfield I."/>
            <person name="Stumpf M.P."/>
            <person name="Sudbery P.E."/>
            <person name="Srikantha T."/>
            <person name="Zeng Q."/>
            <person name="Berman J."/>
            <person name="Berriman M."/>
            <person name="Heitman J."/>
            <person name="Gow N.A."/>
            <person name="Lorenz M.C."/>
            <person name="Birren B.W."/>
            <person name="Kellis M."/>
            <person name="Cuomo C.A."/>
        </authorList>
    </citation>
    <scope>NUCLEOTIDE SEQUENCE [LARGE SCALE GENOMIC DNA]</scope>
    <source>
        <strain evidence="2">ATCC MYA-3404 / T1</strain>
    </source>
</reference>
<dbReference type="VEuPathDB" id="FungiDB:CTRG_04746"/>
<evidence type="ECO:0000313" key="1">
    <source>
        <dbReference type="EMBL" id="EER31963.1"/>
    </source>
</evidence>
<accession>C5MFA3</accession>
<dbReference type="GeneID" id="8298099"/>
<dbReference type="Proteomes" id="UP000002037">
    <property type="component" value="Unassembled WGS sequence"/>
</dbReference>
<dbReference type="RefSeq" id="XP_002550448.1">
    <property type="nucleotide sequence ID" value="XM_002550402.1"/>
</dbReference>
<gene>
    <name evidence="1" type="ORF">CTRG_04746</name>
</gene>
<dbReference type="AlphaFoldDB" id="C5MFA3"/>
<proteinExistence type="predicted"/>
<protein>
    <submittedName>
        <fullName evidence="1">Uncharacterized protein</fullName>
    </submittedName>
</protein>
<evidence type="ECO:0000313" key="2">
    <source>
        <dbReference type="Proteomes" id="UP000002037"/>
    </source>
</evidence>